<feature type="transmembrane region" description="Helical" evidence="5">
    <location>
        <begin position="46"/>
        <end position="65"/>
    </location>
</feature>
<dbReference type="GO" id="GO:0030416">
    <property type="term" value="P:methylamine metabolic process"/>
    <property type="evidence" value="ECO:0007669"/>
    <property type="project" value="InterPro"/>
</dbReference>
<evidence type="ECO:0000256" key="4">
    <source>
        <dbReference type="ARBA" id="ARBA00023136"/>
    </source>
</evidence>
<comment type="subcellular location">
    <subcellularLocation>
        <location evidence="1">Membrane</location>
        <topology evidence="1">Multi-pass membrane protein</topology>
    </subcellularLocation>
</comment>
<name>A0A5D3FAN2_9ACTN</name>
<feature type="transmembrane region" description="Helical" evidence="5">
    <location>
        <begin position="138"/>
        <end position="158"/>
    </location>
</feature>
<evidence type="ECO:0000256" key="5">
    <source>
        <dbReference type="SAM" id="Phobius"/>
    </source>
</evidence>
<evidence type="ECO:0000256" key="1">
    <source>
        <dbReference type="ARBA" id="ARBA00004141"/>
    </source>
</evidence>
<gene>
    <name evidence="7" type="ORF">FXF68_32405</name>
</gene>
<evidence type="ECO:0000313" key="8">
    <source>
        <dbReference type="Proteomes" id="UP000323505"/>
    </source>
</evidence>
<dbReference type="UniPathway" id="UPA00895"/>
<dbReference type="EMBL" id="VSRQ01000007">
    <property type="protein sequence ID" value="TYK45361.1"/>
    <property type="molecule type" value="Genomic_DNA"/>
</dbReference>
<dbReference type="InterPro" id="IPR009908">
    <property type="entry name" value="Methylamine_util_MauE"/>
</dbReference>
<dbReference type="AlphaFoldDB" id="A0A5D3FAN2"/>
<evidence type="ECO:0000259" key="6">
    <source>
        <dbReference type="Pfam" id="PF07291"/>
    </source>
</evidence>
<dbReference type="Proteomes" id="UP000323505">
    <property type="component" value="Unassembled WGS sequence"/>
</dbReference>
<feature type="transmembrane region" description="Helical" evidence="5">
    <location>
        <begin position="72"/>
        <end position="93"/>
    </location>
</feature>
<keyword evidence="3 5" id="KW-1133">Transmembrane helix</keyword>
<reference evidence="7 8" key="1">
    <citation type="submission" date="2019-08" db="EMBL/GenBank/DDBJ databases">
        <title>Actinomadura sp. nov. CYP1-5 isolated from mountain soil.</title>
        <authorList>
            <person name="Songsumanus A."/>
            <person name="Kuncharoen N."/>
            <person name="Kudo T."/>
            <person name="Yuki M."/>
            <person name="Igarashi Y."/>
            <person name="Tanasupawat S."/>
        </authorList>
    </citation>
    <scope>NUCLEOTIDE SEQUENCE [LARGE SCALE GENOMIC DNA]</scope>
    <source>
        <strain evidence="7 8">CYP1-5</strain>
    </source>
</reference>
<proteinExistence type="predicted"/>
<keyword evidence="2 5" id="KW-0812">Transmembrane</keyword>
<dbReference type="RefSeq" id="WP_148765929.1">
    <property type="nucleotide sequence ID" value="NZ_VSRQ01000007.1"/>
</dbReference>
<evidence type="ECO:0000313" key="7">
    <source>
        <dbReference type="EMBL" id="TYK45361.1"/>
    </source>
</evidence>
<evidence type="ECO:0000256" key="3">
    <source>
        <dbReference type="ARBA" id="ARBA00022989"/>
    </source>
</evidence>
<protein>
    <submittedName>
        <fullName evidence="7">Methylamine utilization protein MauE</fullName>
    </submittedName>
</protein>
<dbReference type="Pfam" id="PF07291">
    <property type="entry name" value="MauE"/>
    <property type="match status" value="1"/>
</dbReference>
<keyword evidence="8" id="KW-1185">Reference proteome</keyword>
<accession>A0A5D3FAN2</accession>
<keyword evidence="4 5" id="KW-0472">Membrane</keyword>
<dbReference type="GO" id="GO:0016020">
    <property type="term" value="C:membrane"/>
    <property type="evidence" value="ECO:0007669"/>
    <property type="project" value="UniProtKB-SubCell"/>
</dbReference>
<organism evidence="7 8">
    <name type="scientific">Actinomadura decatromicini</name>
    <dbReference type="NCBI Taxonomy" id="2604572"/>
    <lineage>
        <taxon>Bacteria</taxon>
        <taxon>Bacillati</taxon>
        <taxon>Actinomycetota</taxon>
        <taxon>Actinomycetes</taxon>
        <taxon>Streptosporangiales</taxon>
        <taxon>Thermomonosporaceae</taxon>
        <taxon>Actinomadura</taxon>
    </lineage>
</organism>
<comment type="caution">
    <text evidence="7">The sequence shown here is derived from an EMBL/GenBank/DDBJ whole genome shotgun (WGS) entry which is preliminary data.</text>
</comment>
<evidence type="ECO:0000256" key="2">
    <source>
        <dbReference type="ARBA" id="ARBA00022692"/>
    </source>
</evidence>
<feature type="domain" description="Methylamine utilisation protein MauE" evidence="6">
    <location>
        <begin position="2"/>
        <end position="131"/>
    </location>
</feature>
<sequence>MGYLHVGCASLVGLVFLVGVVSKLRDLRGFAASVPGLVPGLPGRWTMPLAVLVVALEAVVAAGSVPPATRPYALCLAAALLAAFGAAIGRVVAGGGPRAACRCFGTRSAPLGVRHLVRNGVLFAACLLGLTASRPTPVAGAVVAAAAGALAAVLIVSLDDLAHLLTGGS</sequence>